<evidence type="ECO:0000256" key="2">
    <source>
        <dbReference type="ARBA" id="ARBA00009592"/>
    </source>
</evidence>
<dbReference type="Gramene" id="Jr14_20840_p1">
    <property type="protein sequence ID" value="cds.Jr14_20840_p1"/>
    <property type="gene ID" value="Jr14_20840"/>
</dbReference>
<evidence type="ECO:0000256" key="3">
    <source>
        <dbReference type="ARBA" id="ARBA00022475"/>
    </source>
</evidence>
<evidence type="ECO:0000256" key="8">
    <source>
        <dbReference type="ARBA" id="ARBA00022989"/>
    </source>
</evidence>
<name>A0A833UBP4_JUGRE</name>
<keyword evidence="4" id="KW-0433">Leucine-rich repeat</keyword>
<dbReference type="GO" id="GO:0005886">
    <property type="term" value="C:plasma membrane"/>
    <property type="evidence" value="ECO:0007669"/>
    <property type="project" value="UniProtKB-SubCell"/>
</dbReference>
<feature type="domain" description="Leucine-rich repeat-containing N-terminal plant-type" evidence="13">
    <location>
        <begin position="53"/>
        <end position="75"/>
    </location>
</feature>
<evidence type="ECO:0000256" key="5">
    <source>
        <dbReference type="ARBA" id="ARBA00022692"/>
    </source>
</evidence>
<dbReference type="RefSeq" id="XP_018834512.2">
    <property type="nucleotide sequence ID" value="XM_018978967.2"/>
</dbReference>
<organism evidence="14 15">
    <name type="scientific">Juglans regia</name>
    <name type="common">English walnut</name>
    <dbReference type="NCBI Taxonomy" id="51240"/>
    <lineage>
        <taxon>Eukaryota</taxon>
        <taxon>Viridiplantae</taxon>
        <taxon>Streptophyta</taxon>
        <taxon>Embryophyta</taxon>
        <taxon>Tracheophyta</taxon>
        <taxon>Spermatophyta</taxon>
        <taxon>Magnoliopsida</taxon>
        <taxon>eudicotyledons</taxon>
        <taxon>Gunneridae</taxon>
        <taxon>Pentapetalae</taxon>
        <taxon>rosids</taxon>
        <taxon>fabids</taxon>
        <taxon>Fagales</taxon>
        <taxon>Juglandaceae</taxon>
        <taxon>Juglans</taxon>
    </lineage>
</organism>
<evidence type="ECO:0000313" key="15">
    <source>
        <dbReference type="Proteomes" id="UP000619265"/>
    </source>
</evidence>
<dbReference type="PANTHER" id="PTHR48056:SF57">
    <property type="entry name" value="LEUCINE-RICH REPEAT-CONTAINING N-TERMINAL PLANT-TYPE DOMAIN-CONTAINING PROTEIN"/>
    <property type="match status" value="1"/>
</dbReference>
<dbReference type="Gene3D" id="3.80.10.10">
    <property type="entry name" value="Ribonuclease Inhibitor"/>
    <property type="match status" value="4"/>
</dbReference>
<dbReference type="Pfam" id="PF08263">
    <property type="entry name" value="LRRNT_2"/>
    <property type="match status" value="1"/>
</dbReference>
<evidence type="ECO:0000256" key="4">
    <source>
        <dbReference type="ARBA" id="ARBA00022614"/>
    </source>
</evidence>
<dbReference type="KEGG" id="jre:109001617"/>
<keyword evidence="11" id="KW-0325">Glycoprotein</keyword>
<keyword evidence="5 12" id="KW-0812">Transmembrane</keyword>
<dbReference type="InterPro" id="IPR032675">
    <property type="entry name" value="LRR_dom_sf"/>
</dbReference>
<dbReference type="Proteomes" id="UP000619265">
    <property type="component" value="Unassembled WGS sequence"/>
</dbReference>
<dbReference type="SMART" id="SM00369">
    <property type="entry name" value="LRR_TYP"/>
    <property type="match status" value="8"/>
</dbReference>
<comment type="caution">
    <text evidence="14">The sequence shown here is derived from an EMBL/GenBank/DDBJ whole genome shotgun (WGS) entry which is preliminary data.</text>
</comment>
<accession>A0A833UBP4</accession>
<evidence type="ECO:0000256" key="10">
    <source>
        <dbReference type="ARBA" id="ARBA00023170"/>
    </source>
</evidence>
<evidence type="ECO:0000313" key="14">
    <source>
        <dbReference type="EMBL" id="KAF5447915.1"/>
    </source>
</evidence>
<dbReference type="Pfam" id="PF13855">
    <property type="entry name" value="LRR_8"/>
    <property type="match status" value="1"/>
</dbReference>
<dbReference type="SUPFAM" id="SSF52058">
    <property type="entry name" value="L domain-like"/>
    <property type="match status" value="3"/>
</dbReference>
<dbReference type="EMBL" id="LIHL02000014">
    <property type="protein sequence ID" value="KAF5447915.1"/>
    <property type="molecule type" value="Genomic_DNA"/>
</dbReference>
<dbReference type="FunFam" id="3.80.10.10:FF:000041">
    <property type="entry name" value="LRR receptor-like serine/threonine-protein kinase ERECTA"/>
    <property type="match status" value="1"/>
</dbReference>
<dbReference type="OrthoDB" id="1740823at2759"/>
<evidence type="ECO:0000259" key="13">
    <source>
        <dbReference type="Pfam" id="PF08263"/>
    </source>
</evidence>
<dbReference type="AlphaFoldDB" id="A0A833UBP4"/>
<evidence type="ECO:0000256" key="11">
    <source>
        <dbReference type="ARBA" id="ARBA00023180"/>
    </source>
</evidence>
<evidence type="ECO:0000256" key="9">
    <source>
        <dbReference type="ARBA" id="ARBA00023136"/>
    </source>
</evidence>
<comment type="similarity">
    <text evidence="2">Belongs to the RLP family.</text>
</comment>
<keyword evidence="10" id="KW-0675">Receptor</keyword>
<dbReference type="PRINTS" id="PR00019">
    <property type="entry name" value="LEURICHRPT"/>
</dbReference>
<reference evidence="14" key="1">
    <citation type="submission" date="2015-10" db="EMBL/GenBank/DDBJ databases">
        <authorList>
            <person name="Martinez-Garcia P.J."/>
            <person name="Crepeau M.W."/>
            <person name="Puiu D."/>
            <person name="Gonzalez-Ibeas D."/>
            <person name="Whalen J."/>
            <person name="Stevens K."/>
            <person name="Paul R."/>
            <person name="Butterfield T."/>
            <person name="Britton M."/>
            <person name="Reagan R."/>
            <person name="Chakraborty S."/>
            <person name="Walawage S.L."/>
            <person name="Vasquez-Gross H.A."/>
            <person name="Cardeno C."/>
            <person name="Famula R."/>
            <person name="Pratt K."/>
            <person name="Kuruganti S."/>
            <person name="Aradhya M.K."/>
            <person name="Leslie C.A."/>
            <person name="Dandekar A.M."/>
            <person name="Salzberg S.L."/>
            <person name="Wegrzyn J.L."/>
            <person name="Langley C.H."/>
            <person name="Neale D.B."/>
        </authorList>
    </citation>
    <scope>NUCLEOTIDE SEQUENCE</scope>
    <source>
        <tissue evidence="14">Leaves</tissue>
    </source>
</reference>
<dbReference type="FunFam" id="3.80.10.10:FF:000213">
    <property type="entry name" value="Tyrosine-sulfated glycopeptide receptor 1"/>
    <property type="match status" value="1"/>
</dbReference>
<evidence type="ECO:0000256" key="1">
    <source>
        <dbReference type="ARBA" id="ARBA00004236"/>
    </source>
</evidence>
<evidence type="ECO:0000256" key="12">
    <source>
        <dbReference type="SAM" id="Phobius"/>
    </source>
</evidence>
<evidence type="ECO:0000256" key="7">
    <source>
        <dbReference type="ARBA" id="ARBA00022737"/>
    </source>
</evidence>
<dbReference type="PANTHER" id="PTHR48056">
    <property type="entry name" value="LRR RECEPTOR-LIKE SERINE/THREONINE-PROTEIN KINASE-RELATED"/>
    <property type="match status" value="1"/>
</dbReference>
<keyword evidence="3" id="KW-1003">Cell membrane</keyword>
<keyword evidence="9 12" id="KW-0472">Membrane</keyword>
<evidence type="ECO:0000256" key="6">
    <source>
        <dbReference type="ARBA" id="ARBA00022729"/>
    </source>
</evidence>
<protein>
    <recommendedName>
        <fullName evidence="13">Leucine-rich repeat-containing N-terminal plant-type domain-containing protein</fullName>
    </recommendedName>
</protein>
<dbReference type="InterPro" id="IPR003591">
    <property type="entry name" value="Leu-rich_rpt_typical-subtyp"/>
</dbReference>
<sequence length="762" mass="84210">MGTYQTRTMQDYRSPHNLLFMITFMIFLFGFLYRNHACNQLDRNSLILSLPFKSTSPPLNWSSIDCCHWEGISCDRKGHVTHIWLPSKGLRGNLSPFIGNLTFLSHLNLSYNSLSGLLPTGFVSSLNQLKVLDLSYNLLGGDISLLFSSNGSSSNGSWPASIQIVDMSSNHFNGTFQSSFLQRAWNLTQLTLKNNSLTGPIPSSPCTNSPFVRLFDFSFNDHSGRIPSGLGRCSQLEIFRAGFNSLSGFIPHDIYGATALEEISIPSNNLSGSINNAGIANLTKLTNVEFYNNRLSGKLPVSIGKLSKLKHLLLHTNSFTGSLPASLMNCTNLIRLNLRTNYFQENITNLNLSSLQQLTMLDLGNNDFTGKIPVSIHSCKFLKTIRISRNRLEGQIPNEVIQLKALSFLSLSYNKLTNVTGAIKILMHCKFLEVVLLGKNFQQESMPTDASMVGFTGFENLRYLDLSLCQLTGELPIWLSKLKKLQTLALASNRITGSIPSWLSTLPRLNNLDLSYNLLSGEFPKELCALPAFFSREMAPDDINSLLSPIFFLKNNTAGPFSCLSNEILLGHNNLSGNIPTEIGNLKLLRVLNLGYNSFSGNIPDQLSELTNLEYLVLSSNQLSGELPASLASLHFLSFLSVANNKLHGAIPLGTQLQSFDASAYEGNPGLCGVPLQKECGRPTIGNKDKDTHEVKKDIGVTVPWFHVIVGLGFITGFWGVCGPLALSHSWRVAYFGFLNNLKDRLYVRLTLSLARLQRSTL</sequence>
<feature type="transmembrane region" description="Helical" evidence="12">
    <location>
        <begin position="705"/>
        <end position="727"/>
    </location>
</feature>
<keyword evidence="6" id="KW-0732">Signal</keyword>
<dbReference type="InterPro" id="IPR001611">
    <property type="entry name" value="Leu-rich_rpt"/>
</dbReference>
<proteinExistence type="inferred from homology"/>
<dbReference type="InterPro" id="IPR050647">
    <property type="entry name" value="Plant_LRR-RLKs"/>
</dbReference>
<keyword evidence="7" id="KW-0677">Repeat</keyword>
<comment type="subcellular location">
    <subcellularLocation>
        <location evidence="1">Cell membrane</location>
    </subcellularLocation>
</comment>
<gene>
    <name evidence="14" type="ORF">F2P56_033431</name>
</gene>
<dbReference type="Pfam" id="PF00560">
    <property type="entry name" value="LRR_1"/>
    <property type="match status" value="5"/>
</dbReference>
<dbReference type="InterPro" id="IPR013210">
    <property type="entry name" value="LRR_N_plant-typ"/>
</dbReference>
<reference evidence="14" key="2">
    <citation type="submission" date="2020-03" db="EMBL/GenBank/DDBJ databases">
        <title>Walnut 2.0.</title>
        <authorList>
            <person name="Marrano A."/>
            <person name="Britton M."/>
            <person name="Zimin A.V."/>
            <person name="Zaini P.A."/>
            <person name="Workman R."/>
            <person name="Puiu D."/>
            <person name="Bianco L."/>
            <person name="Allen B.J."/>
            <person name="Troggio M."/>
            <person name="Leslie C.A."/>
            <person name="Timp W."/>
            <person name="Dendekar A."/>
            <person name="Salzberg S.L."/>
            <person name="Neale D.B."/>
        </authorList>
    </citation>
    <scope>NUCLEOTIDE SEQUENCE</scope>
    <source>
        <tissue evidence="14">Leaves</tissue>
    </source>
</reference>
<keyword evidence="8 12" id="KW-1133">Transmembrane helix</keyword>
<feature type="transmembrane region" description="Helical" evidence="12">
    <location>
        <begin position="16"/>
        <end position="33"/>
    </location>
</feature>